<accession>A0A212FD86</accession>
<gene>
    <name evidence="1" type="ORF">KGM_215475</name>
</gene>
<protein>
    <submittedName>
        <fullName evidence="1">Seminal fluid protein HACP044</fullName>
    </submittedName>
</protein>
<sequence>MKFVHFIVVSAFIVGCSSQRSPYAGLRPIGFPVVEATTLASTLGNRFGETTTTQRLPLEALGDRGLVNRLGQLPQDKQPFWFLNWSALEENRKKPQTYPQRPNTFSESIFREMADISFRSNANQNTGSQNNANLNNINLQEATTTSMDINSQNPKVLSKNNSGNTISASPQAQSFGNSPAGR</sequence>
<name>A0A212FD86_DANPL</name>
<organism evidence="1 2">
    <name type="scientific">Danaus plexippus plexippus</name>
    <dbReference type="NCBI Taxonomy" id="278856"/>
    <lineage>
        <taxon>Eukaryota</taxon>
        <taxon>Metazoa</taxon>
        <taxon>Ecdysozoa</taxon>
        <taxon>Arthropoda</taxon>
        <taxon>Hexapoda</taxon>
        <taxon>Insecta</taxon>
        <taxon>Pterygota</taxon>
        <taxon>Neoptera</taxon>
        <taxon>Endopterygota</taxon>
        <taxon>Lepidoptera</taxon>
        <taxon>Glossata</taxon>
        <taxon>Ditrysia</taxon>
        <taxon>Papilionoidea</taxon>
        <taxon>Nymphalidae</taxon>
        <taxon>Danainae</taxon>
        <taxon>Danaini</taxon>
        <taxon>Danaina</taxon>
        <taxon>Danaus</taxon>
        <taxon>Danaus</taxon>
    </lineage>
</organism>
<comment type="caution">
    <text evidence="1">The sequence shown here is derived from an EMBL/GenBank/DDBJ whole genome shotgun (WGS) entry which is preliminary data.</text>
</comment>
<dbReference type="Proteomes" id="UP000007151">
    <property type="component" value="Unassembled WGS sequence"/>
</dbReference>
<reference evidence="1 2" key="1">
    <citation type="journal article" date="2011" name="Cell">
        <title>The monarch butterfly genome yields insights into long-distance migration.</title>
        <authorList>
            <person name="Zhan S."/>
            <person name="Merlin C."/>
            <person name="Boore J.L."/>
            <person name="Reppert S.M."/>
        </authorList>
    </citation>
    <scope>NUCLEOTIDE SEQUENCE [LARGE SCALE GENOMIC DNA]</scope>
    <source>
        <strain evidence="1">F-2</strain>
    </source>
</reference>
<dbReference type="eggNOG" id="ENOG502SCUV">
    <property type="taxonomic scope" value="Eukaryota"/>
</dbReference>
<keyword evidence="2" id="KW-1185">Reference proteome</keyword>
<evidence type="ECO:0000313" key="1">
    <source>
        <dbReference type="EMBL" id="OWR51690.1"/>
    </source>
</evidence>
<dbReference type="AlphaFoldDB" id="A0A212FD86"/>
<evidence type="ECO:0000313" key="2">
    <source>
        <dbReference type="Proteomes" id="UP000007151"/>
    </source>
</evidence>
<dbReference type="EMBL" id="AGBW02009098">
    <property type="protein sequence ID" value="OWR51690.1"/>
    <property type="molecule type" value="Genomic_DNA"/>
</dbReference>
<dbReference type="PROSITE" id="PS51257">
    <property type="entry name" value="PROKAR_LIPOPROTEIN"/>
    <property type="match status" value="1"/>
</dbReference>
<proteinExistence type="predicted"/>
<dbReference type="OrthoDB" id="6612236at2759"/>
<dbReference type="KEGG" id="dpl:KGM_215475"/>